<keyword evidence="1" id="KW-0812">Transmembrane</keyword>
<dbReference type="Proteomes" id="UP001321498">
    <property type="component" value="Chromosome"/>
</dbReference>
<name>A0ABN6XMZ7_9MICO</name>
<feature type="transmembrane region" description="Helical" evidence="1">
    <location>
        <begin position="21"/>
        <end position="42"/>
    </location>
</feature>
<keyword evidence="1" id="KW-0472">Membrane</keyword>
<evidence type="ECO:0008006" key="4">
    <source>
        <dbReference type="Google" id="ProtNLM"/>
    </source>
</evidence>
<feature type="transmembrane region" description="Helical" evidence="1">
    <location>
        <begin position="54"/>
        <end position="82"/>
    </location>
</feature>
<proteinExistence type="predicted"/>
<evidence type="ECO:0000256" key="1">
    <source>
        <dbReference type="SAM" id="Phobius"/>
    </source>
</evidence>
<accession>A0ABN6XMZ7</accession>
<organism evidence="2 3">
    <name type="scientific">Naasia aerilata</name>
    <dbReference type="NCBI Taxonomy" id="1162966"/>
    <lineage>
        <taxon>Bacteria</taxon>
        <taxon>Bacillati</taxon>
        <taxon>Actinomycetota</taxon>
        <taxon>Actinomycetes</taxon>
        <taxon>Micrococcales</taxon>
        <taxon>Microbacteriaceae</taxon>
        <taxon>Naasia</taxon>
    </lineage>
</organism>
<dbReference type="RefSeq" id="WP_286278224.1">
    <property type="nucleotide sequence ID" value="NZ_AP027731.1"/>
</dbReference>
<reference evidence="3" key="1">
    <citation type="journal article" date="2019" name="Int. J. Syst. Evol. Microbiol.">
        <title>The Global Catalogue of Microorganisms (GCM) 10K type strain sequencing project: providing services to taxonomists for standard genome sequencing and annotation.</title>
        <authorList>
            <consortium name="The Broad Institute Genomics Platform"/>
            <consortium name="The Broad Institute Genome Sequencing Center for Infectious Disease"/>
            <person name="Wu L."/>
            <person name="Ma J."/>
        </authorList>
    </citation>
    <scope>NUCLEOTIDE SEQUENCE [LARGE SCALE GENOMIC DNA]</scope>
    <source>
        <strain evidence="3">NBRC 108725</strain>
    </source>
</reference>
<protein>
    <recommendedName>
        <fullName evidence="4">Multidrug ABC transporter ATPase</fullName>
    </recommendedName>
</protein>
<evidence type="ECO:0000313" key="3">
    <source>
        <dbReference type="Proteomes" id="UP001321498"/>
    </source>
</evidence>
<sequence>MTRTGSSEPADRMFGSRAERTLGAMAATVVGLSILSMIAVFVAGLAKVDTSQGIWVAVTLLPLLGLPVGILLMIAAIVVNAVRRARSARSSS</sequence>
<evidence type="ECO:0000313" key="2">
    <source>
        <dbReference type="EMBL" id="BDZ44813.1"/>
    </source>
</evidence>
<gene>
    <name evidence="2" type="ORF">GCM10025866_07220</name>
</gene>
<keyword evidence="3" id="KW-1185">Reference proteome</keyword>
<dbReference type="EMBL" id="AP027731">
    <property type="protein sequence ID" value="BDZ44813.1"/>
    <property type="molecule type" value="Genomic_DNA"/>
</dbReference>
<keyword evidence="1" id="KW-1133">Transmembrane helix</keyword>